<organism evidence="1 2">
    <name type="scientific">Trichonephila inaurata madagascariensis</name>
    <dbReference type="NCBI Taxonomy" id="2747483"/>
    <lineage>
        <taxon>Eukaryota</taxon>
        <taxon>Metazoa</taxon>
        <taxon>Ecdysozoa</taxon>
        <taxon>Arthropoda</taxon>
        <taxon>Chelicerata</taxon>
        <taxon>Arachnida</taxon>
        <taxon>Araneae</taxon>
        <taxon>Araneomorphae</taxon>
        <taxon>Entelegynae</taxon>
        <taxon>Araneoidea</taxon>
        <taxon>Nephilidae</taxon>
        <taxon>Trichonephila</taxon>
        <taxon>Trichonephila inaurata</taxon>
    </lineage>
</organism>
<dbReference type="OrthoDB" id="6435878at2759"/>
<comment type="caution">
    <text evidence="1">The sequence shown here is derived from an EMBL/GenBank/DDBJ whole genome shotgun (WGS) entry which is preliminary data.</text>
</comment>
<evidence type="ECO:0000313" key="1">
    <source>
        <dbReference type="EMBL" id="GFY47682.1"/>
    </source>
</evidence>
<sequence>MCECTKRMGLLNDYQAVFNDWEDLKIIEKADSKIGSSYFLPHRPVVKNDNITTKIRPVFDASARESGKSLNQLLYTSPNLLGTNTGYFR</sequence>
<keyword evidence="2" id="KW-1185">Reference proteome</keyword>
<proteinExistence type="predicted"/>
<name>A0A8X6X7P1_9ARAC</name>
<accession>A0A8X6X7P1</accession>
<evidence type="ECO:0000313" key="2">
    <source>
        <dbReference type="Proteomes" id="UP000886998"/>
    </source>
</evidence>
<reference evidence="1" key="1">
    <citation type="submission" date="2020-08" db="EMBL/GenBank/DDBJ databases">
        <title>Multicomponent nature underlies the extraordinary mechanical properties of spider dragline silk.</title>
        <authorList>
            <person name="Kono N."/>
            <person name="Nakamura H."/>
            <person name="Mori M."/>
            <person name="Yoshida Y."/>
            <person name="Ohtoshi R."/>
            <person name="Malay A.D."/>
            <person name="Moran D.A.P."/>
            <person name="Tomita M."/>
            <person name="Numata K."/>
            <person name="Arakawa K."/>
        </authorList>
    </citation>
    <scope>NUCLEOTIDE SEQUENCE</scope>
</reference>
<dbReference type="Proteomes" id="UP000886998">
    <property type="component" value="Unassembled WGS sequence"/>
</dbReference>
<protein>
    <submittedName>
        <fullName evidence="1">Uncharacterized protein</fullName>
    </submittedName>
</protein>
<dbReference type="EMBL" id="BMAV01006051">
    <property type="protein sequence ID" value="GFY47682.1"/>
    <property type="molecule type" value="Genomic_DNA"/>
</dbReference>
<gene>
    <name evidence="1" type="primary">AVEN_16013_1</name>
    <name evidence="1" type="ORF">TNIN_491851</name>
</gene>
<dbReference type="AlphaFoldDB" id="A0A8X6X7P1"/>